<keyword evidence="2" id="KW-0663">Pyridoxal phosphate</keyword>
<dbReference type="Gene3D" id="3.90.1150.10">
    <property type="entry name" value="Aspartate Aminotransferase, domain 1"/>
    <property type="match status" value="1"/>
</dbReference>
<evidence type="ECO:0000256" key="1">
    <source>
        <dbReference type="ARBA" id="ARBA00007441"/>
    </source>
</evidence>
<dbReference type="SUPFAM" id="SSF53383">
    <property type="entry name" value="PLP-dependent transferases"/>
    <property type="match status" value="1"/>
</dbReference>
<dbReference type="OrthoDB" id="7042322at2759"/>
<evidence type="ECO:0000313" key="5">
    <source>
        <dbReference type="Proteomes" id="UP000720189"/>
    </source>
</evidence>
<dbReference type="EMBL" id="JAGMUX010000008">
    <property type="protein sequence ID" value="KAH7249881.1"/>
    <property type="molecule type" value="Genomic_DNA"/>
</dbReference>
<dbReference type="AlphaFoldDB" id="A0A9P9KA97"/>
<keyword evidence="5" id="KW-1185">Reference proteome</keyword>
<dbReference type="RefSeq" id="XP_046049200.1">
    <property type="nucleotide sequence ID" value="XM_046197182.1"/>
</dbReference>
<proteinExistence type="inferred from homology"/>
<dbReference type="InterPro" id="IPR015424">
    <property type="entry name" value="PyrdxlP-dep_Trfase"/>
</dbReference>
<keyword evidence="4" id="KW-0808">Transferase</keyword>
<dbReference type="PRINTS" id="PR00753">
    <property type="entry name" value="ACCSYNTHASE"/>
</dbReference>
<dbReference type="GO" id="GO:0030170">
    <property type="term" value="F:pyridoxal phosphate binding"/>
    <property type="evidence" value="ECO:0007669"/>
    <property type="project" value="InterPro"/>
</dbReference>
<sequence length="435" mass="48129">MALSNRAHEAEEACKGMALWEVITNLYDQETNPDGIVSLGVAENTLMHDVLRKHIHDNLALTNPAFTYGDGTTGTKRAKQAVSRFLNKHLKPFRDIEPAHISMTNGCSAAIEHLSWAVANPGDAILLGQPYYGTFVPDLTYRFGAKLLPVAFGDVDPLCEEAVAKYEEVILDSQAKGIEIAGLVISHPHNPLGRCYSRKALIAFMKLCQKYKVHFISDEIYALSVWPNTVDQHPPPIPFESALAIDTTGIIDPERLHVLWGMSKDFGANGIRVGAIVSQANSSLHAAIVAVGLYSSVSSISDHITANVLEDDAFVDAYLAENQRKLSAQYARVVSWAVKNDIDYAPGVNAAFFLWVDLGKAFMAQHPKVETDDITDFIMNKLMERRVFLASGKAFGSEKPGWFRIVFSHPDEYLDLGLQRVIESLQQHLRLNIIE</sequence>
<dbReference type="InterPro" id="IPR004839">
    <property type="entry name" value="Aminotransferase_I/II_large"/>
</dbReference>
<dbReference type="GeneID" id="70227136"/>
<dbReference type="Pfam" id="PF00155">
    <property type="entry name" value="Aminotran_1_2"/>
    <property type="match status" value="1"/>
</dbReference>
<protein>
    <submittedName>
        <fullName evidence="4">Pyridoxal phosphate-dependent transferase</fullName>
    </submittedName>
</protein>
<dbReference type="Gene3D" id="3.40.640.10">
    <property type="entry name" value="Type I PLP-dependent aspartate aminotransferase-like (Major domain)"/>
    <property type="match status" value="1"/>
</dbReference>
<dbReference type="InterPro" id="IPR050478">
    <property type="entry name" value="Ethylene_sulfur-biosynth"/>
</dbReference>
<dbReference type="PROSITE" id="PS00105">
    <property type="entry name" value="AA_TRANSFER_CLASS_1"/>
    <property type="match status" value="1"/>
</dbReference>
<evidence type="ECO:0000256" key="2">
    <source>
        <dbReference type="ARBA" id="ARBA00022898"/>
    </source>
</evidence>
<dbReference type="InterPro" id="IPR015422">
    <property type="entry name" value="PyrdxlP-dep_Trfase_small"/>
</dbReference>
<dbReference type="InterPro" id="IPR004838">
    <property type="entry name" value="NHTrfase_class1_PyrdxlP-BS"/>
</dbReference>
<dbReference type="CDD" id="cd00609">
    <property type="entry name" value="AAT_like"/>
    <property type="match status" value="1"/>
</dbReference>
<dbReference type="PANTHER" id="PTHR43795:SF63">
    <property type="entry name" value="PUTATIVE (AFU_ORTHOLOGUE AFUA_4G00630)-RELATED"/>
    <property type="match status" value="1"/>
</dbReference>
<accession>A0A9P9KA97</accession>
<evidence type="ECO:0000313" key="4">
    <source>
        <dbReference type="EMBL" id="KAH7249881.1"/>
    </source>
</evidence>
<comment type="caution">
    <text evidence="4">The sequence shown here is derived from an EMBL/GenBank/DDBJ whole genome shotgun (WGS) entry which is preliminary data.</text>
</comment>
<dbReference type="GO" id="GO:0008483">
    <property type="term" value="F:transaminase activity"/>
    <property type="evidence" value="ECO:0007669"/>
    <property type="project" value="TreeGrafter"/>
</dbReference>
<reference evidence="4" key="1">
    <citation type="journal article" date="2021" name="Nat. Commun.">
        <title>Genetic determinants of endophytism in the Arabidopsis root mycobiome.</title>
        <authorList>
            <person name="Mesny F."/>
            <person name="Miyauchi S."/>
            <person name="Thiergart T."/>
            <person name="Pickel B."/>
            <person name="Atanasova L."/>
            <person name="Karlsson M."/>
            <person name="Huettel B."/>
            <person name="Barry K.W."/>
            <person name="Haridas S."/>
            <person name="Chen C."/>
            <person name="Bauer D."/>
            <person name="Andreopoulos W."/>
            <person name="Pangilinan J."/>
            <person name="LaButti K."/>
            <person name="Riley R."/>
            <person name="Lipzen A."/>
            <person name="Clum A."/>
            <person name="Drula E."/>
            <person name="Henrissat B."/>
            <person name="Kohler A."/>
            <person name="Grigoriev I.V."/>
            <person name="Martin F.M."/>
            <person name="Hacquard S."/>
        </authorList>
    </citation>
    <scope>NUCLEOTIDE SEQUENCE</scope>
    <source>
        <strain evidence="4">MPI-CAGE-AT-0023</strain>
    </source>
</reference>
<dbReference type="InterPro" id="IPR015421">
    <property type="entry name" value="PyrdxlP-dep_Trfase_major"/>
</dbReference>
<dbReference type="GO" id="GO:0006520">
    <property type="term" value="P:amino acid metabolic process"/>
    <property type="evidence" value="ECO:0007669"/>
    <property type="project" value="TreeGrafter"/>
</dbReference>
<feature type="domain" description="Aminotransferase class I/classII large" evidence="3">
    <location>
        <begin position="39"/>
        <end position="420"/>
    </location>
</feature>
<evidence type="ECO:0000259" key="3">
    <source>
        <dbReference type="Pfam" id="PF00155"/>
    </source>
</evidence>
<organism evidence="4 5">
    <name type="scientific">Fusarium redolens</name>
    <dbReference type="NCBI Taxonomy" id="48865"/>
    <lineage>
        <taxon>Eukaryota</taxon>
        <taxon>Fungi</taxon>
        <taxon>Dikarya</taxon>
        <taxon>Ascomycota</taxon>
        <taxon>Pezizomycotina</taxon>
        <taxon>Sordariomycetes</taxon>
        <taxon>Hypocreomycetidae</taxon>
        <taxon>Hypocreales</taxon>
        <taxon>Nectriaceae</taxon>
        <taxon>Fusarium</taxon>
        <taxon>Fusarium redolens species complex</taxon>
    </lineage>
</organism>
<comment type="similarity">
    <text evidence="1">Belongs to the class-I pyridoxal-phosphate-dependent aminotransferase family.</text>
</comment>
<gene>
    <name evidence="4" type="ORF">BKA55DRAFT_643902</name>
</gene>
<dbReference type="Proteomes" id="UP000720189">
    <property type="component" value="Unassembled WGS sequence"/>
</dbReference>
<name>A0A9P9KA97_FUSRE</name>
<dbReference type="PANTHER" id="PTHR43795">
    <property type="entry name" value="BIFUNCTIONAL ASPARTATE AMINOTRANSFERASE AND GLUTAMATE/ASPARTATE-PREPHENATE AMINOTRANSFERASE-RELATED"/>
    <property type="match status" value="1"/>
</dbReference>